<sequence>MSCKTVSIIVADDRIDGAALSAAADLALATGAHLEVACVGIDHAVADSLVVGGVAMVVDVTAAEARERATELAAWVETRLPAGLAGYAVEPAVAPPAGIDGLIARSSRYSDLIVAARPYGPTARPTHVTILEAALFRAGAPILVVPDGGLPKPLVGSDIVLAWNESDEALAAARAALPWLQAARCVHIVMVDPPAHSPERSDPGGQLCLMLARHGVTAEVSILARTMPSVSDVIRRFAQDKGAAAVVMGGYGHSRLREHMFGGVTRDLLRAPDLPLILSR</sequence>
<dbReference type="eggNOG" id="COG0589">
    <property type="taxonomic scope" value="Bacteria"/>
</dbReference>
<dbReference type="Gene3D" id="3.40.50.12370">
    <property type="match status" value="1"/>
</dbReference>
<dbReference type="RefSeq" id="WP_018304440.1">
    <property type="nucleotide sequence ID" value="NZ_KB902313.1"/>
</dbReference>
<dbReference type="Proteomes" id="UP000035100">
    <property type="component" value="Unassembled WGS sequence"/>
</dbReference>
<accession>A0A0D0QF33</accession>
<dbReference type="AlphaFoldDB" id="A0A0D0QF33"/>
<evidence type="ECO:0000313" key="3">
    <source>
        <dbReference type="Proteomes" id="UP000035100"/>
    </source>
</evidence>
<comment type="caution">
    <text evidence="2">The sequence shown here is derived from an EMBL/GenBank/DDBJ whole genome shotgun (WGS) entry which is preliminary data.</text>
</comment>
<organism evidence="2 3">
    <name type="scientific">Wenxinia marina DSM 24838</name>
    <dbReference type="NCBI Taxonomy" id="1123501"/>
    <lineage>
        <taxon>Bacteria</taxon>
        <taxon>Pseudomonadati</taxon>
        <taxon>Pseudomonadota</taxon>
        <taxon>Alphaproteobacteria</taxon>
        <taxon>Rhodobacterales</taxon>
        <taxon>Roseobacteraceae</taxon>
        <taxon>Wenxinia</taxon>
    </lineage>
</organism>
<dbReference type="InterPro" id="IPR006016">
    <property type="entry name" value="UspA"/>
</dbReference>
<protein>
    <submittedName>
        <fullName evidence="2">Universal stress protein UspA</fullName>
    </submittedName>
</protein>
<name>A0A0D0QF33_9RHOB</name>
<reference evidence="2 3" key="1">
    <citation type="submission" date="2013-01" db="EMBL/GenBank/DDBJ databases">
        <authorList>
            <person name="Fiebig A."/>
            <person name="Goeker M."/>
            <person name="Klenk H.-P.P."/>
        </authorList>
    </citation>
    <scope>NUCLEOTIDE SEQUENCE [LARGE SCALE GENOMIC DNA]</scope>
    <source>
        <strain evidence="2 3">DSM 24838</strain>
    </source>
</reference>
<evidence type="ECO:0000313" key="2">
    <source>
        <dbReference type="EMBL" id="KIQ70937.1"/>
    </source>
</evidence>
<dbReference type="Pfam" id="PF00582">
    <property type="entry name" value="Usp"/>
    <property type="match status" value="1"/>
</dbReference>
<dbReference type="STRING" id="1123501.Wenmar_00312"/>
<evidence type="ECO:0000259" key="1">
    <source>
        <dbReference type="Pfam" id="PF00582"/>
    </source>
</evidence>
<dbReference type="SUPFAM" id="SSF52402">
    <property type="entry name" value="Adenine nucleotide alpha hydrolases-like"/>
    <property type="match status" value="2"/>
</dbReference>
<keyword evidence="3" id="KW-1185">Reference proteome</keyword>
<feature type="domain" description="UspA" evidence="1">
    <location>
        <begin position="159"/>
        <end position="278"/>
    </location>
</feature>
<proteinExistence type="predicted"/>
<gene>
    <name evidence="2" type="ORF">Wenmar_00312</name>
</gene>
<dbReference type="EMBL" id="AONG01000003">
    <property type="protein sequence ID" value="KIQ70937.1"/>
    <property type="molecule type" value="Genomic_DNA"/>
</dbReference>